<feature type="region of interest" description="Disordered" evidence="2">
    <location>
        <begin position="1161"/>
        <end position="1240"/>
    </location>
</feature>
<feature type="compositionally biased region" description="Basic and acidic residues" evidence="2">
    <location>
        <begin position="354"/>
        <end position="369"/>
    </location>
</feature>
<feature type="compositionally biased region" description="Polar residues" evidence="2">
    <location>
        <begin position="202"/>
        <end position="224"/>
    </location>
</feature>
<feature type="region of interest" description="Disordered" evidence="2">
    <location>
        <begin position="1013"/>
        <end position="1034"/>
    </location>
</feature>
<keyword evidence="5" id="KW-1185">Reference proteome</keyword>
<dbReference type="EMBL" id="MU006100">
    <property type="protein sequence ID" value="KAF2837219.1"/>
    <property type="molecule type" value="Genomic_DNA"/>
</dbReference>
<dbReference type="InterPro" id="IPR051640">
    <property type="entry name" value="GRB10-interact_GYF"/>
</dbReference>
<evidence type="ECO:0000259" key="3">
    <source>
        <dbReference type="PROSITE" id="PS50829"/>
    </source>
</evidence>
<dbReference type="Pfam" id="PF02213">
    <property type="entry name" value="GYF"/>
    <property type="match status" value="1"/>
</dbReference>
<feature type="region of interest" description="Disordered" evidence="2">
    <location>
        <begin position="657"/>
        <end position="766"/>
    </location>
</feature>
<dbReference type="PROSITE" id="PS50829">
    <property type="entry name" value="GYF"/>
    <property type="match status" value="1"/>
</dbReference>
<feature type="region of interest" description="Disordered" evidence="2">
    <location>
        <begin position="1"/>
        <end position="85"/>
    </location>
</feature>
<feature type="region of interest" description="Disordered" evidence="2">
    <location>
        <begin position="581"/>
        <end position="614"/>
    </location>
</feature>
<feature type="compositionally biased region" description="Low complexity" evidence="2">
    <location>
        <begin position="1108"/>
        <end position="1125"/>
    </location>
</feature>
<feature type="region of interest" description="Disordered" evidence="2">
    <location>
        <begin position="322"/>
        <end position="567"/>
    </location>
</feature>
<feature type="region of interest" description="Disordered" evidence="2">
    <location>
        <begin position="922"/>
        <end position="978"/>
    </location>
</feature>
<evidence type="ECO:0000313" key="4">
    <source>
        <dbReference type="EMBL" id="KAF2837219.1"/>
    </source>
</evidence>
<feature type="compositionally biased region" description="Basic and acidic residues" evidence="2">
    <location>
        <begin position="494"/>
        <end position="507"/>
    </location>
</feature>
<dbReference type="SMART" id="SM00444">
    <property type="entry name" value="GYF"/>
    <property type="match status" value="1"/>
</dbReference>
<evidence type="ECO:0000256" key="2">
    <source>
        <dbReference type="SAM" id="MobiDB-lite"/>
    </source>
</evidence>
<feature type="compositionally biased region" description="Low complexity" evidence="2">
    <location>
        <begin position="744"/>
        <end position="766"/>
    </location>
</feature>
<evidence type="ECO:0000256" key="1">
    <source>
        <dbReference type="SAM" id="Coils"/>
    </source>
</evidence>
<feature type="region of interest" description="Disordered" evidence="2">
    <location>
        <begin position="1091"/>
        <end position="1126"/>
    </location>
</feature>
<feature type="region of interest" description="Disordered" evidence="2">
    <location>
        <begin position="1511"/>
        <end position="1561"/>
    </location>
</feature>
<dbReference type="InterPro" id="IPR003169">
    <property type="entry name" value="GYF"/>
</dbReference>
<feature type="compositionally biased region" description="Low complexity" evidence="2">
    <location>
        <begin position="583"/>
        <end position="592"/>
    </location>
</feature>
<feature type="compositionally biased region" description="Polar residues" evidence="2">
    <location>
        <begin position="687"/>
        <end position="696"/>
    </location>
</feature>
<organism evidence="4 5">
    <name type="scientific">Patellaria atrata CBS 101060</name>
    <dbReference type="NCBI Taxonomy" id="1346257"/>
    <lineage>
        <taxon>Eukaryota</taxon>
        <taxon>Fungi</taxon>
        <taxon>Dikarya</taxon>
        <taxon>Ascomycota</taxon>
        <taxon>Pezizomycotina</taxon>
        <taxon>Dothideomycetes</taxon>
        <taxon>Dothideomycetes incertae sedis</taxon>
        <taxon>Patellariales</taxon>
        <taxon>Patellariaceae</taxon>
        <taxon>Patellaria</taxon>
    </lineage>
</organism>
<feature type="compositionally biased region" description="Polar residues" evidence="2">
    <location>
        <begin position="46"/>
        <end position="70"/>
    </location>
</feature>
<dbReference type="Proteomes" id="UP000799429">
    <property type="component" value="Unassembled WGS sequence"/>
</dbReference>
<feature type="compositionally biased region" description="Polar residues" evidence="2">
    <location>
        <begin position="174"/>
        <end position="192"/>
    </location>
</feature>
<dbReference type="PANTHER" id="PTHR14445">
    <property type="entry name" value="GRB10 INTERACTING GYF PROTEIN"/>
    <property type="match status" value="1"/>
</dbReference>
<feature type="domain" description="GYF" evidence="3">
    <location>
        <begin position="774"/>
        <end position="829"/>
    </location>
</feature>
<feature type="compositionally biased region" description="Basic and acidic residues" evidence="2">
    <location>
        <begin position="267"/>
        <end position="291"/>
    </location>
</feature>
<feature type="compositionally biased region" description="Low complexity" evidence="2">
    <location>
        <begin position="7"/>
        <end position="18"/>
    </location>
</feature>
<gene>
    <name evidence="4" type="ORF">M501DRAFT_937891</name>
</gene>
<dbReference type="SUPFAM" id="SSF55277">
    <property type="entry name" value="GYF domain"/>
    <property type="match status" value="1"/>
</dbReference>
<protein>
    <recommendedName>
        <fullName evidence="3">GYF domain-containing protein</fullName>
    </recommendedName>
</protein>
<dbReference type="GO" id="GO:0005829">
    <property type="term" value="C:cytosol"/>
    <property type="evidence" value="ECO:0007669"/>
    <property type="project" value="TreeGrafter"/>
</dbReference>
<feature type="compositionally biased region" description="Pro residues" evidence="2">
    <location>
        <begin position="1182"/>
        <end position="1194"/>
    </location>
</feature>
<dbReference type="OrthoDB" id="48509at2759"/>
<feature type="compositionally biased region" description="Basic and acidic residues" evidence="2">
    <location>
        <begin position="458"/>
        <end position="467"/>
    </location>
</feature>
<dbReference type="CDD" id="cd00072">
    <property type="entry name" value="GYF"/>
    <property type="match status" value="1"/>
</dbReference>
<dbReference type="PANTHER" id="PTHR14445:SF36">
    <property type="entry name" value="FI03272P-RELATED"/>
    <property type="match status" value="1"/>
</dbReference>
<reference evidence="4" key="1">
    <citation type="journal article" date="2020" name="Stud. Mycol.">
        <title>101 Dothideomycetes genomes: a test case for predicting lifestyles and emergence of pathogens.</title>
        <authorList>
            <person name="Haridas S."/>
            <person name="Albert R."/>
            <person name="Binder M."/>
            <person name="Bloem J."/>
            <person name="Labutti K."/>
            <person name="Salamov A."/>
            <person name="Andreopoulos B."/>
            <person name="Baker S."/>
            <person name="Barry K."/>
            <person name="Bills G."/>
            <person name="Bluhm B."/>
            <person name="Cannon C."/>
            <person name="Castanera R."/>
            <person name="Culley D."/>
            <person name="Daum C."/>
            <person name="Ezra D."/>
            <person name="Gonzalez J."/>
            <person name="Henrissat B."/>
            <person name="Kuo A."/>
            <person name="Liang C."/>
            <person name="Lipzen A."/>
            <person name="Lutzoni F."/>
            <person name="Magnuson J."/>
            <person name="Mondo S."/>
            <person name="Nolan M."/>
            <person name="Ohm R."/>
            <person name="Pangilinan J."/>
            <person name="Park H.-J."/>
            <person name="Ramirez L."/>
            <person name="Alfaro M."/>
            <person name="Sun H."/>
            <person name="Tritt A."/>
            <person name="Yoshinaga Y."/>
            <person name="Zwiers L.-H."/>
            <person name="Turgeon B."/>
            <person name="Goodwin S."/>
            <person name="Spatafora J."/>
            <person name="Crous P."/>
            <person name="Grigoriev I."/>
        </authorList>
    </citation>
    <scope>NUCLEOTIDE SEQUENCE</scope>
    <source>
        <strain evidence="4">CBS 101060</strain>
    </source>
</reference>
<dbReference type="Gene3D" id="3.30.1490.40">
    <property type="match status" value="1"/>
</dbReference>
<feature type="region of interest" description="Disordered" evidence="2">
    <location>
        <begin position="172"/>
        <end position="306"/>
    </location>
</feature>
<feature type="coiled-coil region" evidence="1">
    <location>
        <begin position="1051"/>
        <end position="1078"/>
    </location>
</feature>
<feature type="compositionally biased region" description="Low complexity" evidence="2">
    <location>
        <begin position="1293"/>
        <end position="1331"/>
    </location>
</feature>
<dbReference type="InterPro" id="IPR035445">
    <property type="entry name" value="GYF-like_dom_sf"/>
</dbReference>
<feature type="compositionally biased region" description="Basic and acidic residues" evidence="2">
    <location>
        <begin position="665"/>
        <end position="683"/>
    </location>
</feature>
<feature type="compositionally biased region" description="Low complexity" evidence="2">
    <location>
        <begin position="934"/>
        <end position="962"/>
    </location>
</feature>
<feature type="region of interest" description="Disordered" evidence="2">
    <location>
        <begin position="126"/>
        <end position="149"/>
    </location>
</feature>
<proteinExistence type="predicted"/>
<comment type="caution">
    <text evidence="4">The sequence shown here is derived from an EMBL/GenBank/DDBJ whole genome shotgun (WGS) entry which is preliminary data.</text>
</comment>
<keyword evidence="1" id="KW-0175">Coiled coil</keyword>
<name>A0A9P4S6Y8_9PEZI</name>
<evidence type="ECO:0000313" key="5">
    <source>
        <dbReference type="Proteomes" id="UP000799429"/>
    </source>
</evidence>
<sequence length="1561" mass="165433">MAPSTFASAAAGNNSNPSRGDGGVEWPRRANGATQTFRRPSGAPGLSNTSQQRDNTGNTPSNTGPLSSGTGVYVPPHVNAQRNGSIVDSRYSKDQLLQCYRSQKDTEHLDDGLASLFVGGWEPHLTNGASTSSWGRRDDQNKDTQAGADVCWEREGNVIPLGLMELTEEERDTFLSSVNSPLKPPTQNQNKEGTAKDGLSVRKSSISQAQTPGTFGLSSPTSARPTGRRRDTSDAFPFPSVAQSPGNPRFSRDEGSAATPPPALLRRRTDYKDPNASGTDERDKEKPRDTPEATNPFGTLRRSITGPFRFSPMGAFGSFAIAPSTGQASTPTEKKLGFGSLRGESRFKGLMSKESSEDMSSRGPREKHSLSNLGKVPETEGERRVPSWMEARFNRPTSNDTDPFPDEEGRSGSAALLRNDDGPSRTQGPGFGTPSRKESRDEGLAAFGMTQENTVFKDVFHGRDDYQHQTPQHRSGAGGHEPMSPTDTNPYQSPEHDKNDHEDHDAESSDIQHTPLPGLGGGFMGELGSHPGQAPFGGLGNFGRGPAPYEIAASDRSQTSSAGPPKAFLGLTGFGGLPGLGGPAAWPPAQGTVGTPARDKQNFGGAFGEGIFNSGTEVQSPSLAGLGAGGGMFGGSMSGSGTLGRTSRMGSLFPAAMQEQMRSNEQGRQHADDGSVEGGDHHLGSLGRNTFGSNAPGSGVPGRDTDSPLRAGRGIFDDMLPTPGAGQRGIRNLDTGSLLPRGNQALAQSQPQPASSASNQPPAAQQRTMVMPDRMRWIYRDPQGQTQGPWSGLEMHDWYKAGFFSPELLVKKYEDPEYEPLAQLIRRIGNSREPFLVPQIGIPHGPPTTQAGNAWAGATTAGSAAQPPFASSFPSFGTTLTAEQQNALERRKQEEQYLMARQKEHLAQQQVLAKQLQLQGGHIHGQQLHHHSSAHSLHSQPSFGSITSPGGYQPSPSQGPISMNQPVPGFFDNSFRPQPGAPFGPIGGGNLDLLSPLREEELSGMMGQMNLGRGAPPTFPAPGELSGPQQRNEQFSHAQQVNQMLGDRNRLQREQTEHDALQQNIQNEQQSAQASRDRLQQFHELRTQIDAEYSEPSTTSPPGQRIGPPSQQLQSSKQQEARQQPAAITQITEVTFQSETATQPTQVEVLSLTEQVQKATAAKQAPAPASPWGKVDTTIVHPFPPPQSQSPLPAPAAQRKHNVADTLNAESRSRSETPNAETPGPSIAPWAKEPVEAPKGPSLKEIQEMEARKAAQQEEIAAAARRAAFEKEMLAQAAQVAPAPGLPSSANWASGSSPVTASASTPSAWAKPLAGKAAQTSASAKKTLQQIQKEEEARKQKAAAAAIAANAAGVATPTLASGKRYADLASKASGSAASTSGGAWTTVGASGKVKTPTVAIPTGPATNRAVSGGVSPAAAAKARPTPVIRSTTYGTAQVNAQDEFKKWAAGELKPDLSKGINVDEFLSSLLILPPEADIITEAVHSVSQTIDSRHFAEEFIRRRKLADKGIVDTNASSSGGQSAEGKGGWSEVAKKNPPAVQKEEVGSSFKVVAAKKRGGKR</sequence>
<feature type="region of interest" description="Disordered" evidence="2">
    <location>
        <begin position="1283"/>
        <end position="1347"/>
    </location>
</feature>
<accession>A0A9P4S6Y8</accession>